<dbReference type="PANTHER" id="PTHR35807">
    <property type="entry name" value="TRANSCRIPTIONAL REGULATOR REDD-RELATED"/>
    <property type="match status" value="1"/>
</dbReference>
<protein>
    <recommendedName>
        <fullName evidence="10">DNA-binding SARP family transcriptional activator</fullName>
    </recommendedName>
</protein>
<feature type="region of interest" description="Disordered" evidence="5">
    <location>
        <begin position="597"/>
        <end position="627"/>
    </location>
</feature>
<dbReference type="SUPFAM" id="SSF52540">
    <property type="entry name" value="P-loop containing nucleoside triphosphate hydrolases"/>
    <property type="match status" value="1"/>
</dbReference>
<feature type="compositionally biased region" description="Basic and acidic residues" evidence="5">
    <location>
        <begin position="614"/>
        <end position="627"/>
    </location>
</feature>
<gene>
    <name evidence="8" type="ORF">GCM10009744_33760</name>
</gene>
<dbReference type="PANTHER" id="PTHR35807:SF1">
    <property type="entry name" value="TRANSCRIPTIONAL REGULATOR REDD"/>
    <property type="match status" value="1"/>
</dbReference>
<keyword evidence="9" id="KW-1185">Reference proteome</keyword>
<evidence type="ECO:0000256" key="5">
    <source>
        <dbReference type="SAM" id="MobiDB-lite"/>
    </source>
</evidence>
<evidence type="ECO:0000259" key="6">
    <source>
        <dbReference type="SMART" id="SM00862"/>
    </source>
</evidence>
<keyword evidence="3" id="KW-0238">DNA-binding</keyword>
<evidence type="ECO:0000256" key="4">
    <source>
        <dbReference type="ARBA" id="ARBA00023163"/>
    </source>
</evidence>
<dbReference type="InterPro" id="IPR005158">
    <property type="entry name" value="BTAD"/>
</dbReference>
<dbReference type="SUPFAM" id="SSF46894">
    <property type="entry name" value="C-terminal effector domain of the bipartite response regulators"/>
    <property type="match status" value="1"/>
</dbReference>
<feature type="domain" description="OmpR/PhoB-type" evidence="6">
    <location>
        <begin position="27"/>
        <end position="100"/>
    </location>
</feature>
<dbReference type="SUPFAM" id="SSF48452">
    <property type="entry name" value="TPR-like"/>
    <property type="match status" value="1"/>
</dbReference>
<organism evidence="8 9">
    <name type="scientific">Kribbella alba</name>
    <dbReference type="NCBI Taxonomy" id="190197"/>
    <lineage>
        <taxon>Bacteria</taxon>
        <taxon>Bacillati</taxon>
        <taxon>Actinomycetota</taxon>
        <taxon>Actinomycetes</taxon>
        <taxon>Propionibacteriales</taxon>
        <taxon>Kribbellaceae</taxon>
        <taxon>Kribbella</taxon>
    </lineage>
</organism>
<evidence type="ECO:0000313" key="8">
    <source>
        <dbReference type="EMBL" id="GAA1641075.1"/>
    </source>
</evidence>
<dbReference type="SMART" id="SM00862">
    <property type="entry name" value="Trans_reg_C"/>
    <property type="match status" value="1"/>
</dbReference>
<dbReference type="Proteomes" id="UP001501319">
    <property type="component" value="Unassembled WGS sequence"/>
</dbReference>
<accession>A0ABP4R8G8</accession>
<dbReference type="Gene3D" id="3.40.50.300">
    <property type="entry name" value="P-loop containing nucleotide triphosphate hydrolases"/>
    <property type="match status" value="1"/>
</dbReference>
<name>A0ABP4R8G8_9ACTN</name>
<dbReference type="InterPro" id="IPR001867">
    <property type="entry name" value="OmpR/PhoB-type_DNA-bd"/>
</dbReference>
<keyword evidence="4" id="KW-0804">Transcription</keyword>
<dbReference type="InterPro" id="IPR011990">
    <property type="entry name" value="TPR-like_helical_dom_sf"/>
</dbReference>
<dbReference type="Pfam" id="PF03704">
    <property type="entry name" value="BTAD"/>
    <property type="match status" value="1"/>
</dbReference>
<dbReference type="Gene3D" id="1.25.40.10">
    <property type="entry name" value="Tetratricopeptide repeat domain"/>
    <property type="match status" value="1"/>
</dbReference>
<evidence type="ECO:0000256" key="2">
    <source>
        <dbReference type="ARBA" id="ARBA00023015"/>
    </source>
</evidence>
<evidence type="ECO:0000259" key="7">
    <source>
        <dbReference type="SMART" id="SM01043"/>
    </source>
</evidence>
<keyword evidence="2" id="KW-0805">Transcription regulation</keyword>
<comment type="similarity">
    <text evidence="1">Belongs to the AfsR/DnrI/RedD regulatory family.</text>
</comment>
<dbReference type="CDD" id="cd15831">
    <property type="entry name" value="BTAD"/>
    <property type="match status" value="1"/>
</dbReference>
<reference evidence="9" key="1">
    <citation type="journal article" date="2019" name="Int. J. Syst. Evol. Microbiol.">
        <title>The Global Catalogue of Microorganisms (GCM) 10K type strain sequencing project: providing services to taxonomists for standard genome sequencing and annotation.</title>
        <authorList>
            <consortium name="The Broad Institute Genomics Platform"/>
            <consortium name="The Broad Institute Genome Sequencing Center for Infectious Disease"/>
            <person name="Wu L."/>
            <person name="Ma J."/>
        </authorList>
    </citation>
    <scope>NUCLEOTIDE SEQUENCE [LARGE SCALE GENOMIC DNA]</scope>
    <source>
        <strain evidence="9">JCM 14306</strain>
    </source>
</reference>
<dbReference type="SMART" id="SM01043">
    <property type="entry name" value="BTAD"/>
    <property type="match status" value="1"/>
</dbReference>
<dbReference type="InterPro" id="IPR016032">
    <property type="entry name" value="Sig_transdc_resp-reg_C-effctor"/>
</dbReference>
<dbReference type="Gene3D" id="1.10.10.10">
    <property type="entry name" value="Winged helix-like DNA-binding domain superfamily/Winged helix DNA-binding domain"/>
    <property type="match status" value="1"/>
</dbReference>
<dbReference type="RefSeq" id="WP_344112455.1">
    <property type="nucleotide sequence ID" value="NZ_BAAANE010000005.1"/>
</dbReference>
<dbReference type="PRINTS" id="PR00364">
    <property type="entry name" value="DISEASERSIST"/>
</dbReference>
<dbReference type="InterPro" id="IPR027417">
    <property type="entry name" value="P-loop_NTPase"/>
</dbReference>
<evidence type="ECO:0000256" key="1">
    <source>
        <dbReference type="ARBA" id="ARBA00005820"/>
    </source>
</evidence>
<dbReference type="InterPro" id="IPR051677">
    <property type="entry name" value="AfsR-DnrI-RedD_regulator"/>
</dbReference>
<evidence type="ECO:0000256" key="3">
    <source>
        <dbReference type="ARBA" id="ARBA00023125"/>
    </source>
</evidence>
<sequence length="627" mass="67526">MNGHSAHTPARIAFRVLGPLEVDGPDGHPLDVGGGKPATMLTLLLLHRNAWVSTDQLIDAVWAGRDVPASAQRNLKTYAWQLRRALPDGRIESRPGAYRVCVLRGELDAEIAADLSDEARRRLGTGTAPAEAAELVERALGLWRGCPYDGLTSDASSAVDRLTELHRSLREDLADAQLALGRSAEAISLLRALTDEEPLRELSWTKLMVALRQTGRRHDALAAYQRARTALVRELGIEPGAELTLLHQEILNEEAPALVRPPVAAGATVASGSAASAIAGVRSDLPGRIAGFVGRSVELAAIAAGRVRDGVGLVTIDGMPGVGKTAIALEAAHTLDCPDGQFYLRLGELATIDTLGKLIRAVRGCEASLPTAVDERASMWRSLGARIVLVLDDAADVAQVRQLLPNTPGSMVLVIGQRRLTGLDRTGSVSLDVLPAADAARLLEPARLVGTEADQVLRWCAGHPAALRNLADRMRDQPPWTVSRLAARLDDQTGRWQQLAELYARFDAAYHALSGPVRRIYRLLALTPYFDVRRAARLAGTTQEEVEPMVDELLDRHLVSEPAPGRFALHPVVRDHAHTALLATESPDELAAATHRLREADRRDAGERGAGGRGELELVSPRDPRVA</sequence>
<dbReference type="InterPro" id="IPR036388">
    <property type="entry name" value="WH-like_DNA-bd_sf"/>
</dbReference>
<proteinExistence type="inferred from homology"/>
<feature type="compositionally biased region" description="Basic and acidic residues" evidence="5">
    <location>
        <begin position="597"/>
        <end position="607"/>
    </location>
</feature>
<feature type="domain" description="Bacterial transcriptional activator" evidence="7">
    <location>
        <begin position="107"/>
        <end position="251"/>
    </location>
</feature>
<evidence type="ECO:0008006" key="10">
    <source>
        <dbReference type="Google" id="ProtNLM"/>
    </source>
</evidence>
<dbReference type="EMBL" id="BAAANE010000005">
    <property type="protein sequence ID" value="GAA1641075.1"/>
    <property type="molecule type" value="Genomic_DNA"/>
</dbReference>
<comment type="caution">
    <text evidence="8">The sequence shown here is derived from an EMBL/GenBank/DDBJ whole genome shotgun (WGS) entry which is preliminary data.</text>
</comment>
<evidence type="ECO:0000313" key="9">
    <source>
        <dbReference type="Proteomes" id="UP001501319"/>
    </source>
</evidence>